<dbReference type="SUPFAM" id="SSF53056">
    <property type="entry name" value="beta-carbonic anhydrase, cab"/>
    <property type="match status" value="1"/>
</dbReference>
<keyword evidence="8" id="KW-1185">Reference proteome</keyword>
<dbReference type="Gene3D" id="3.40.1050.10">
    <property type="entry name" value="Carbonic anhydrase"/>
    <property type="match status" value="1"/>
</dbReference>
<gene>
    <name evidence="7" type="ORF">HIJ39_05495</name>
</gene>
<dbReference type="EC" id="4.2.1.1" evidence="2"/>
<dbReference type="CDD" id="cd03379">
    <property type="entry name" value="beta_CA_cladeD"/>
    <property type="match status" value="1"/>
</dbReference>
<dbReference type="Pfam" id="PF00484">
    <property type="entry name" value="Pro_CA"/>
    <property type="match status" value="1"/>
</dbReference>
<dbReference type="SMART" id="SM00947">
    <property type="entry name" value="Pro_CA"/>
    <property type="match status" value="1"/>
</dbReference>
<evidence type="ECO:0000313" key="8">
    <source>
        <dbReference type="Proteomes" id="UP000533476"/>
    </source>
</evidence>
<feature type="binding site" evidence="6">
    <location>
        <position position="89"/>
    </location>
    <ligand>
        <name>Zn(2+)</name>
        <dbReference type="ChEBI" id="CHEBI:29105"/>
    </ligand>
</feature>
<accession>A0A7Y0L239</accession>
<evidence type="ECO:0000256" key="6">
    <source>
        <dbReference type="PIRSR" id="PIRSR601765-1"/>
    </source>
</evidence>
<sequence length="159" mass="17574">MVDIRERIDEGNRRYQADHAPIESARPSARLAVLTCMDARIDPLRVLGLHLGEVHVLRNAGARVTEDMIRSLAISQQALGTDTIVVMPHTGCGVIGLQPDNIHPRSGSGAEAIELYPIRDLQQSLQDDLARLRNSPWLRPDTRILGAIFDIKTGALDWV</sequence>
<dbReference type="RefSeq" id="WP_169097549.1">
    <property type="nucleotide sequence ID" value="NZ_JABBVZ010000013.1"/>
</dbReference>
<dbReference type="Proteomes" id="UP000533476">
    <property type="component" value="Unassembled WGS sequence"/>
</dbReference>
<evidence type="ECO:0000256" key="3">
    <source>
        <dbReference type="ARBA" id="ARBA00022723"/>
    </source>
</evidence>
<evidence type="ECO:0000256" key="5">
    <source>
        <dbReference type="ARBA" id="ARBA00048348"/>
    </source>
</evidence>
<keyword evidence="3 6" id="KW-0479">Metal-binding</keyword>
<evidence type="ECO:0000256" key="1">
    <source>
        <dbReference type="ARBA" id="ARBA00006217"/>
    </source>
</evidence>
<reference evidence="7 8" key="1">
    <citation type="submission" date="2020-04" db="EMBL/GenBank/DDBJ databases">
        <authorList>
            <person name="Zhang R."/>
            <person name="Schippers A."/>
        </authorList>
    </citation>
    <scope>NUCLEOTIDE SEQUENCE [LARGE SCALE GENOMIC DNA]</scope>
    <source>
        <strain evidence="7 8">DSM 109850</strain>
    </source>
</reference>
<proteinExistence type="inferred from homology"/>
<comment type="similarity">
    <text evidence="1">Belongs to the beta-class carbonic anhydrase family.</text>
</comment>
<protein>
    <recommendedName>
        <fullName evidence="2">carbonic anhydrase</fullName>
        <ecNumber evidence="2">4.2.1.1</ecNumber>
    </recommendedName>
</protein>
<dbReference type="EMBL" id="JABBVZ010000013">
    <property type="protein sequence ID" value="NMP21805.1"/>
    <property type="molecule type" value="Genomic_DNA"/>
</dbReference>
<feature type="binding site" evidence="6">
    <location>
        <position position="38"/>
    </location>
    <ligand>
        <name>Zn(2+)</name>
        <dbReference type="ChEBI" id="CHEBI:29105"/>
    </ligand>
</feature>
<dbReference type="AlphaFoldDB" id="A0A7Y0L239"/>
<dbReference type="PANTHER" id="PTHR43175">
    <property type="entry name" value="CARBONIC ANHYDRASE"/>
    <property type="match status" value="1"/>
</dbReference>
<feature type="binding site" evidence="6">
    <location>
        <position position="92"/>
    </location>
    <ligand>
        <name>Zn(2+)</name>
        <dbReference type="ChEBI" id="CHEBI:29105"/>
    </ligand>
</feature>
<dbReference type="InterPro" id="IPR001765">
    <property type="entry name" value="Carbonic_anhydrase"/>
</dbReference>
<feature type="binding site" evidence="6">
    <location>
        <position position="36"/>
    </location>
    <ligand>
        <name>Zn(2+)</name>
        <dbReference type="ChEBI" id="CHEBI:29105"/>
    </ligand>
</feature>
<comment type="cofactor">
    <cofactor evidence="6">
        <name>Zn(2+)</name>
        <dbReference type="ChEBI" id="CHEBI:29105"/>
    </cofactor>
    <text evidence="6">Binds 1 zinc ion per subunit.</text>
</comment>
<evidence type="ECO:0000256" key="4">
    <source>
        <dbReference type="ARBA" id="ARBA00022833"/>
    </source>
</evidence>
<dbReference type="GO" id="GO:0008270">
    <property type="term" value="F:zinc ion binding"/>
    <property type="evidence" value="ECO:0007669"/>
    <property type="project" value="InterPro"/>
</dbReference>
<dbReference type="PANTHER" id="PTHR43175:SF3">
    <property type="entry name" value="CARBON DISULFIDE HYDROLASE"/>
    <property type="match status" value="1"/>
</dbReference>
<dbReference type="InterPro" id="IPR036874">
    <property type="entry name" value="Carbonic_anhydrase_sf"/>
</dbReference>
<name>A0A7Y0L239_9FIRM</name>
<keyword evidence="4 6" id="KW-0862">Zinc</keyword>
<comment type="caution">
    <text evidence="7">The sequence shown here is derived from an EMBL/GenBank/DDBJ whole genome shotgun (WGS) entry which is preliminary data.</text>
</comment>
<dbReference type="GO" id="GO:0004089">
    <property type="term" value="F:carbonate dehydratase activity"/>
    <property type="evidence" value="ECO:0007669"/>
    <property type="project" value="UniProtKB-EC"/>
</dbReference>
<comment type="catalytic activity">
    <reaction evidence="5">
        <text>hydrogencarbonate + H(+) = CO2 + H2O</text>
        <dbReference type="Rhea" id="RHEA:10748"/>
        <dbReference type="ChEBI" id="CHEBI:15377"/>
        <dbReference type="ChEBI" id="CHEBI:15378"/>
        <dbReference type="ChEBI" id="CHEBI:16526"/>
        <dbReference type="ChEBI" id="CHEBI:17544"/>
        <dbReference type="EC" id="4.2.1.1"/>
    </reaction>
</comment>
<organism evidence="7 8">
    <name type="scientific">Sulfobacillus harzensis</name>
    <dbReference type="NCBI Taxonomy" id="2729629"/>
    <lineage>
        <taxon>Bacteria</taxon>
        <taxon>Bacillati</taxon>
        <taxon>Bacillota</taxon>
        <taxon>Clostridia</taxon>
        <taxon>Eubacteriales</taxon>
        <taxon>Clostridiales Family XVII. Incertae Sedis</taxon>
        <taxon>Sulfobacillus</taxon>
    </lineage>
</organism>
<evidence type="ECO:0000256" key="2">
    <source>
        <dbReference type="ARBA" id="ARBA00012925"/>
    </source>
</evidence>
<evidence type="ECO:0000313" key="7">
    <source>
        <dbReference type="EMBL" id="NMP21805.1"/>
    </source>
</evidence>